<name>A0ABD3WH66_SINWO</name>
<dbReference type="AlphaFoldDB" id="A0ABD3WH66"/>
<accession>A0ABD3WH66</accession>
<proteinExistence type="predicted"/>
<keyword evidence="1" id="KW-0812">Transmembrane</keyword>
<evidence type="ECO:0008006" key="4">
    <source>
        <dbReference type="Google" id="ProtNLM"/>
    </source>
</evidence>
<organism evidence="2 3">
    <name type="scientific">Sinanodonta woodiana</name>
    <name type="common">Chinese pond mussel</name>
    <name type="synonym">Anodonta woodiana</name>
    <dbReference type="NCBI Taxonomy" id="1069815"/>
    <lineage>
        <taxon>Eukaryota</taxon>
        <taxon>Metazoa</taxon>
        <taxon>Spiralia</taxon>
        <taxon>Lophotrochozoa</taxon>
        <taxon>Mollusca</taxon>
        <taxon>Bivalvia</taxon>
        <taxon>Autobranchia</taxon>
        <taxon>Heteroconchia</taxon>
        <taxon>Palaeoheterodonta</taxon>
        <taxon>Unionida</taxon>
        <taxon>Unionoidea</taxon>
        <taxon>Unionidae</taxon>
        <taxon>Unioninae</taxon>
        <taxon>Sinanodonta</taxon>
    </lineage>
</organism>
<keyword evidence="1" id="KW-1133">Transmembrane helix</keyword>
<feature type="transmembrane region" description="Helical" evidence="1">
    <location>
        <begin position="39"/>
        <end position="58"/>
    </location>
</feature>
<dbReference type="Proteomes" id="UP001634394">
    <property type="component" value="Unassembled WGS sequence"/>
</dbReference>
<sequence length="530" mass="61659">MELHCSRKKHERFNCNMIMQIKMCLRLTMIAAGRKKKTLLYCGLGLALMFAVIEVTYFNEAYSPLQVLADARSEAKRLLKFITLYHVHCNATIQGGNMTNWPICIEKPMGGSLFTGNQKVAYSIGPSGDYAFERILGVNLSFYVYIFHHLPIPRDIMYSLGNKTYAMQTVIVPNEPADFGRNSYGTQTINNMMESQHHTKIDVLKIDLPFDTSHSHELFYYMIKDRVLQRVTELHLSIYVDKVDDDYLYSWYRALYNLFHSENFRLYHSASSDPLCLQVTLMESCVYYMSWIKDPGPQTFILYPPAIDGSEEFEIERLLDYLEDSDTTCANDLEVVLPTSRHIHLCQEEQKKDKGRKCQLVIIRNSDNPSSVSTIPGSTCSVINLIVHYYKGGDVYFQVSQKSVHRASNALSIQSLMTDYFMPSITSHLYIEVNEIWDVLTPLLDSGIFQNIYQVIVDIKDMWRNMNSLELRQRYSELRRIEMYSFNKYKVDQVTEDSSLNFKSTFIGGDRNGHYRINYLQKKYLRRKIF</sequence>
<dbReference type="EMBL" id="JBJQND010000006">
    <property type="protein sequence ID" value="KAL3872850.1"/>
    <property type="molecule type" value="Genomic_DNA"/>
</dbReference>
<dbReference type="PANTHER" id="PTHR32026:SF10">
    <property type="entry name" value="METHYLTRANSFERASE-LIKE PROTEIN 24-RELATED"/>
    <property type="match status" value="1"/>
</dbReference>
<keyword evidence="1" id="KW-0472">Membrane</keyword>
<keyword evidence="3" id="KW-1185">Reference proteome</keyword>
<evidence type="ECO:0000313" key="2">
    <source>
        <dbReference type="EMBL" id="KAL3872850.1"/>
    </source>
</evidence>
<evidence type="ECO:0000313" key="3">
    <source>
        <dbReference type="Proteomes" id="UP001634394"/>
    </source>
</evidence>
<evidence type="ECO:0000256" key="1">
    <source>
        <dbReference type="SAM" id="Phobius"/>
    </source>
</evidence>
<protein>
    <recommendedName>
        <fullName evidence="4">Glycosyltransferase family 92 protein</fullName>
    </recommendedName>
</protein>
<comment type="caution">
    <text evidence="2">The sequence shown here is derived from an EMBL/GenBank/DDBJ whole genome shotgun (WGS) entry which is preliminary data.</text>
</comment>
<reference evidence="2 3" key="1">
    <citation type="submission" date="2024-11" db="EMBL/GenBank/DDBJ databases">
        <title>Chromosome-level genome assembly of the freshwater bivalve Anodonta woodiana.</title>
        <authorList>
            <person name="Chen X."/>
        </authorList>
    </citation>
    <scope>NUCLEOTIDE SEQUENCE [LARGE SCALE GENOMIC DNA]</scope>
    <source>
        <strain evidence="2">MN2024</strain>
        <tissue evidence="2">Gills</tissue>
    </source>
</reference>
<dbReference type="PANTHER" id="PTHR32026">
    <property type="entry name" value="METHYLTRANSFERASE-LIKE PROTEIN 24"/>
    <property type="match status" value="1"/>
</dbReference>
<dbReference type="InterPro" id="IPR026913">
    <property type="entry name" value="METTL24"/>
</dbReference>
<gene>
    <name evidence="2" type="ORF">ACJMK2_036037</name>
</gene>